<dbReference type="InterPro" id="IPR000640">
    <property type="entry name" value="EFG_V-like"/>
</dbReference>
<keyword evidence="7" id="KW-0687">Ribonucleoprotein</keyword>
<dbReference type="InterPro" id="IPR035647">
    <property type="entry name" value="EFG_III/V"/>
</dbReference>
<proteinExistence type="predicted"/>
<evidence type="ECO:0000256" key="3">
    <source>
        <dbReference type="ARBA" id="ARBA00022768"/>
    </source>
</evidence>
<keyword evidence="2" id="KW-0547">Nucleotide-binding</keyword>
<evidence type="ECO:0000313" key="8">
    <source>
        <dbReference type="Proteomes" id="UP001153555"/>
    </source>
</evidence>
<comment type="caution">
    <text evidence="7">The sequence shown here is derived from an EMBL/GenBank/DDBJ whole genome shotgun (WGS) entry which is preliminary data.</text>
</comment>
<dbReference type="SMART" id="SM00838">
    <property type="entry name" value="EFG_C"/>
    <property type="match status" value="1"/>
</dbReference>
<gene>
    <name evidence="7" type="ORF">SHERM_23316</name>
</gene>
<dbReference type="GO" id="GO:0005829">
    <property type="term" value="C:cytosol"/>
    <property type="evidence" value="ECO:0007669"/>
    <property type="project" value="TreeGrafter"/>
</dbReference>
<dbReference type="SUPFAM" id="SSF54980">
    <property type="entry name" value="EF-G C-terminal domain-like"/>
    <property type="match status" value="1"/>
</dbReference>
<protein>
    <submittedName>
        <fullName evidence="7">Ribosomal protein S5/Elongation factor G/III/V family protein</fullName>
    </submittedName>
</protein>
<evidence type="ECO:0000313" key="7">
    <source>
        <dbReference type="EMBL" id="CAA0827621.1"/>
    </source>
</evidence>
<dbReference type="AlphaFoldDB" id="A0A9N7NF74"/>
<keyword evidence="3" id="KW-0251">Elongation factor</keyword>
<keyword evidence="5" id="KW-0342">GTP-binding</keyword>
<dbReference type="EMBL" id="CACSLK010027752">
    <property type="protein sequence ID" value="CAA0827621.1"/>
    <property type="molecule type" value="Genomic_DNA"/>
</dbReference>
<dbReference type="GO" id="GO:0003924">
    <property type="term" value="F:GTPase activity"/>
    <property type="evidence" value="ECO:0007669"/>
    <property type="project" value="TreeGrafter"/>
</dbReference>
<dbReference type="GO" id="GO:0005525">
    <property type="term" value="F:GTP binding"/>
    <property type="evidence" value="ECO:0007669"/>
    <property type="project" value="UniProtKB-KW"/>
</dbReference>
<dbReference type="GO" id="GO:0043022">
    <property type="term" value="F:ribosome binding"/>
    <property type="evidence" value="ECO:0007669"/>
    <property type="project" value="TreeGrafter"/>
</dbReference>
<dbReference type="GO" id="GO:0005840">
    <property type="term" value="C:ribosome"/>
    <property type="evidence" value="ECO:0007669"/>
    <property type="project" value="UniProtKB-KW"/>
</dbReference>
<dbReference type="Pfam" id="PF03764">
    <property type="entry name" value="EFG_IV"/>
    <property type="match status" value="1"/>
</dbReference>
<name>A0A9N7NF74_STRHE</name>
<dbReference type="InterPro" id="IPR020568">
    <property type="entry name" value="Ribosomal_Su5_D2-typ_SF"/>
</dbReference>
<dbReference type="Proteomes" id="UP001153555">
    <property type="component" value="Unassembled WGS sequence"/>
</dbReference>
<keyword evidence="1" id="KW-0963">Cytoplasm</keyword>
<dbReference type="Gene3D" id="3.30.70.240">
    <property type="match status" value="1"/>
</dbReference>
<dbReference type="SUPFAM" id="SSF54211">
    <property type="entry name" value="Ribosomal protein S5 domain 2-like"/>
    <property type="match status" value="1"/>
</dbReference>
<evidence type="ECO:0000256" key="5">
    <source>
        <dbReference type="ARBA" id="ARBA00023134"/>
    </source>
</evidence>
<organism evidence="7 8">
    <name type="scientific">Striga hermonthica</name>
    <name type="common">Purple witchweed</name>
    <name type="synonym">Buchnera hermonthica</name>
    <dbReference type="NCBI Taxonomy" id="68872"/>
    <lineage>
        <taxon>Eukaryota</taxon>
        <taxon>Viridiplantae</taxon>
        <taxon>Streptophyta</taxon>
        <taxon>Embryophyta</taxon>
        <taxon>Tracheophyta</taxon>
        <taxon>Spermatophyta</taxon>
        <taxon>Magnoliopsida</taxon>
        <taxon>eudicotyledons</taxon>
        <taxon>Gunneridae</taxon>
        <taxon>Pentapetalae</taxon>
        <taxon>asterids</taxon>
        <taxon>lamiids</taxon>
        <taxon>Lamiales</taxon>
        <taxon>Orobanchaceae</taxon>
        <taxon>Buchnereae</taxon>
        <taxon>Striga</taxon>
    </lineage>
</organism>
<keyword evidence="7" id="KW-0689">Ribosomal protein</keyword>
<evidence type="ECO:0000256" key="2">
    <source>
        <dbReference type="ARBA" id="ARBA00022741"/>
    </source>
</evidence>
<dbReference type="OrthoDB" id="203at2759"/>
<sequence>MVVCNVEEETGERSIAGVGVVEHLTEIKEFVVAGFQRASEVGPLAGEKMRGVCFELCDAVIDDRDSILRDELERQIIETAERCMHAAYLSATPCLMEPMYLVEIQAIECDLELIHQSIYEKCGHVLEDAEMPGTLFYNLKAVLPVMESFELFTNLRDRTSGQIFQQAVFDHWAIMYPDPLDAESEVGKLVKATRRRKGLEEMKQLSDYEDEL</sequence>
<dbReference type="Gene3D" id="3.30.230.10">
    <property type="match status" value="1"/>
</dbReference>
<evidence type="ECO:0000256" key="4">
    <source>
        <dbReference type="ARBA" id="ARBA00022917"/>
    </source>
</evidence>
<dbReference type="InterPro" id="IPR005517">
    <property type="entry name" value="Transl_elong_EFG/EF2_IV"/>
</dbReference>
<dbReference type="Pfam" id="PF00679">
    <property type="entry name" value="EFG_C"/>
    <property type="match status" value="1"/>
</dbReference>
<evidence type="ECO:0000259" key="6">
    <source>
        <dbReference type="SMART" id="SM00838"/>
    </source>
</evidence>
<keyword evidence="8" id="KW-1185">Reference proteome</keyword>
<keyword evidence="4" id="KW-0648">Protein biosynthesis</keyword>
<feature type="domain" description="Elongation factor EFG" evidence="6">
    <location>
        <begin position="94"/>
        <end position="184"/>
    </location>
</feature>
<evidence type="ECO:0000256" key="1">
    <source>
        <dbReference type="ARBA" id="ARBA00022490"/>
    </source>
</evidence>
<reference evidence="7" key="1">
    <citation type="submission" date="2019-12" db="EMBL/GenBank/DDBJ databases">
        <authorList>
            <person name="Scholes J."/>
        </authorList>
    </citation>
    <scope>NUCLEOTIDE SEQUENCE</scope>
</reference>
<dbReference type="InterPro" id="IPR014721">
    <property type="entry name" value="Ribsml_uS5_D2-typ_fold_subgr"/>
</dbReference>
<dbReference type="PANTHER" id="PTHR42908:SF10">
    <property type="entry name" value="EUKARYOTIC TRANSLATION ELONGATION FACTOR 2"/>
    <property type="match status" value="1"/>
</dbReference>
<accession>A0A9N7NF74</accession>
<dbReference type="PANTHER" id="PTHR42908">
    <property type="entry name" value="TRANSLATION ELONGATION FACTOR-RELATED"/>
    <property type="match status" value="1"/>
</dbReference>
<dbReference type="GO" id="GO:0003746">
    <property type="term" value="F:translation elongation factor activity"/>
    <property type="evidence" value="ECO:0007669"/>
    <property type="project" value="UniProtKB-KW"/>
</dbReference>
<dbReference type="GO" id="GO:1990904">
    <property type="term" value="C:ribonucleoprotein complex"/>
    <property type="evidence" value="ECO:0007669"/>
    <property type="project" value="TreeGrafter"/>
</dbReference>